<gene>
    <name evidence="1" type="ORF">NPIL_527901</name>
</gene>
<name>A0A8X6T865_NEPPI</name>
<comment type="caution">
    <text evidence="1">The sequence shown here is derived from an EMBL/GenBank/DDBJ whole genome shotgun (WGS) entry which is preliminary data.</text>
</comment>
<sequence length="135" mass="15070">MPPSELTFELVVFAKGAEVKRECRTTGGHKCAAPDDLVIAFAAVIARKKQNAVFTVPKAITSSLRINEHKNKKVIASTCILSKCVLLFSPLLQHLVLTNTEFKSRISSMGLRIELSRRVLTLEYVEEEPHPFYVS</sequence>
<dbReference type="AlphaFoldDB" id="A0A8X6T865"/>
<evidence type="ECO:0000313" key="2">
    <source>
        <dbReference type="Proteomes" id="UP000887013"/>
    </source>
</evidence>
<keyword evidence="2" id="KW-1185">Reference proteome</keyword>
<evidence type="ECO:0000313" key="1">
    <source>
        <dbReference type="EMBL" id="GFS86856.1"/>
    </source>
</evidence>
<protein>
    <submittedName>
        <fullName evidence="1">Uncharacterized protein</fullName>
    </submittedName>
</protein>
<accession>A0A8X6T865</accession>
<organism evidence="1 2">
    <name type="scientific">Nephila pilipes</name>
    <name type="common">Giant wood spider</name>
    <name type="synonym">Nephila maculata</name>
    <dbReference type="NCBI Taxonomy" id="299642"/>
    <lineage>
        <taxon>Eukaryota</taxon>
        <taxon>Metazoa</taxon>
        <taxon>Ecdysozoa</taxon>
        <taxon>Arthropoda</taxon>
        <taxon>Chelicerata</taxon>
        <taxon>Arachnida</taxon>
        <taxon>Araneae</taxon>
        <taxon>Araneomorphae</taxon>
        <taxon>Entelegynae</taxon>
        <taxon>Araneoidea</taxon>
        <taxon>Nephilidae</taxon>
        <taxon>Nephila</taxon>
    </lineage>
</organism>
<proteinExistence type="predicted"/>
<dbReference type="Proteomes" id="UP000887013">
    <property type="component" value="Unassembled WGS sequence"/>
</dbReference>
<reference evidence="1" key="1">
    <citation type="submission" date="2020-08" db="EMBL/GenBank/DDBJ databases">
        <title>Multicomponent nature underlies the extraordinary mechanical properties of spider dragline silk.</title>
        <authorList>
            <person name="Kono N."/>
            <person name="Nakamura H."/>
            <person name="Mori M."/>
            <person name="Yoshida Y."/>
            <person name="Ohtoshi R."/>
            <person name="Malay A.D."/>
            <person name="Moran D.A.P."/>
            <person name="Tomita M."/>
            <person name="Numata K."/>
            <person name="Arakawa K."/>
        </authorList>
    </citation>
    <scope>NUCLEOTIDE SEQUENCE</scope>
</reference>
<dbReference type="EMBL" id="BMAW01004074">
    <property type="protein sequence ID" value="GFS86856.1"/>
    <property type="molecule type" value="Genomic_DNA"/>
</dbReference>